<evidence type="ECO:0000259" key="1">
    <source>
        <dbReference type="PROSITE" id="PS50075"/>
    </source>
</evidence>
<dbReference type="EMBL" id="BAAAHB010000024">
    <property type="protein sequence ID" value="GAA0463281.1"/>
    <property type="molecule type" value="Genomic_DNA"/>
</dbReference>
<dbReference type="SUPFAM" id="SSF47336">
    <property type="entry name" value="ACP-like"/>
    <property type="match status" value="2"/>
</dbReference>
<gene>
    <name evidence="2" type="ORF">GCM10009544_27190</name>
</gene>
<dbReference type="PROSITE" id="PS50075">
    <property type="entry name" value="CARRIER"/>
    <property type="match status" value="1"/>
</dbReference>
<evidence type="ECO:0000313" key="3">
    <source>
        <dbReference type="Proteomes" id="UP001499895"/>
    </source>
</evidence>
<accession>A0ABP3JT09</accession>
<evidence type="ECO:0000313" key="2">
    <source>
        <dbReference type="EMBL" id="GAA0463281.1"/>
    </source>
</evidence>
<dbReference type="Gene3D" id="1.10.1200.10">
    <property type="entry name" value="ACP-like"/>
    <property type="match status" value="2"/>
</dbReference>
<dbReference type="Proteomes" id="UP001499895">
    <property type="component" value="Unassembled WGS sequence"/>
</dbReference>
<dbReference type="Pfam" id="PF00550">
    <property type="entry name" value="PP-binding"/>
    <property type="match status" value="1"/>
</dbReference>
<proteinExistence type="predicted"/>
<name>A0ABP3JT09_9ACTN</name>
<dbReference type="RefSeq" id="WP_344089862.1">
    <property type="nucleotide sequence ID" value="NZ_BAAAHB010000024.1"/>
</dbReference>
<organism evidence="2 3">
    <name type="scientific">Streptomyces stramineus</name>
    <dbReference type="NCBI Taxonomy" id="173861"/>
    <lineage>
        <taxon>Bacteria</taxon>
        <taxon>Bacillati</taxon>
        <taxon>Actinomycetota</taxon>
        <taxon>Actinomycetes</taxon>
        <taxon>Kitasatosporales</taxon>
        <taxon>Streptomycetaceae</taxon>
        <taxon>Streptomyces</taxon>
    </lineage>
</organism>
<reference evidence="3" key="1">
    <citation type="journal article" date="2019" name="Int. J. Syst. Evol. Microbiol.">
        <title>The Global Catalogue of Microorganisms (GCM) 10K type strain sequencing project: providing services to taxonomists for standard genome sequencing and annotation.</title>
        <authorList>
            <consortium name="The Broad Institute Genomics Platform"/>
            <consortium name="The Broad Institute Genome Sequencing Center for Infectious Disease"/>
            <person name="Wu L."/>
            <person name="Ma J."/>
        </authorList>
    </citation>
    <scope>NUCLEOTIDE SEQUENCE [LARGE SCALE GENOMIC DNA]</scope>
    <source>
        <strain evidence="3">JCM 10649</strain>
    </source>
</reference>
<keyword evidence="3" id="KW-1185">Reference proteome</keyword>
<sequence length="188" mass="19778">MSARTPEEDDPGARVVALIAEVVPPSLDTARIVPGARLGPDLGLDSLAKVALAARIADDTGHEPGDGLEEFTALDTVGDVQRFYRGLRGPTAAAAPDTLSRLVALLGGAGPRPLDTTRLDPSAPLRDLGLDSMVLVGFFVRIEEEFAFAWDEDTDPGVFASLATLARHIDARTPPAPADRPAHREPAS</sequence>
<feature type="domain" description="Carrier" evidence="1">
    <location>
        <begin position="93"/>
        <end position="173"/>
    </location>
</feature>
<dbReference type="InterPro" id="IPR036736">
    <property type="entry name" value="ACP-like_sf"/>
</dbReference>
<comment type="caution">
    <text evidence="2">The sequence shown here is derived from an EMBL/GenBank/DDBJ whole genome shotgun (WGS) entry which is preliminary data.</text>
</comment>
<dbReference type="InterPro" id="IPR009081">
    <property type="entry name" value="PP-bd_ACP"/>
</dbReference>
<protein>
    <recommendedName>
        <fullName evidence="1">Carrier domain-containing protein</fullName>
    </recommendedName>
</protein>